<comment type="function">
    <text evidence="1">Allows the formation of correctly charged Asn-tRNA(Asn) or Gln-tRNA(Gln) through the transamidation of misacylated Asp-tRNA(Asn) or Glu-tRNA(Gln) in organisms which lack either or both of asparaginyl-tRNA or glutaminyl-tRNA synthetases. The reaction takes place in the presence of glutamine and ATP through an activated phospho-Asp-tRNA(Asn) or phospho-Glu-tRNA(Gln).</text>
</comment>
<dbReference type="InterPro" id="IPR003837">
    <property type="entry name" value="GatC"/>
</dbReference>
<keyword evidence="1" id="KW-0067">ATP-binding</keyword>
<dbReference type="OrthoDB" id="9813938at2"/>
<gene>
    <name evidence="1 2" type="primary">gatC</name>
    <name evidence="2" type="ORF">FNE76_06825</name>
</gene>
<keyword evidence="1" id="KW-0648">Protein biosynthesis</keyword>
<dbReference type="GO" id="GO:0016740">
    <property type="term" value="F:transferase activity"/>
    <property type="evidence" value="ECO:0007669"/>
    <property type="project" value="UniProtKB-KW"/>
</dbReference>
<dbReference type="GO" id="GO:0005524">
    <property type="term" value="F:ATP binding"/>
    <property type="evidence" value="ECO:0007669"/>
    <property type="project" value="UniProtKB-KW"/>
</dbReference>
<dbReference type="SUPFAM" id="SSF141000">
    <property type="entry name" value="Glu-tRNAGln amidotransferase C subunit"/>
    <property type="match status" value="1"/>
</dbReference>
<comment type="subunit">
    <text evidence="1">Heterotrimer of A, B and C subunits.</text>
</comment>
<keyword evidence="1" id="KW-0547">Nucleotide-binding</keyword>
<dbReference type="EC" id="6.3.5.-" evidence="1"/>
<dbReference type="AlphaFoldDB" id="A0A553ULM4"/>
<dbReference type="HAMAP" id="MF_00122">
    <property type="entry name" value="GatC"/>
    <property type="match status" value="1"/>
</dbReference>
<comment type="caution">
    <text evidence="2">The sequence shown here is derived from an EMBL/GenBank/DDBJ whole genome shotgun (WGS) entry which is preliminary data.</text>
</comment>
<keyword evidence="2" id="KW-0808">Transferase</keyword>
<reference evidence="2" key="2">
    <citation type="submission" date="2019-07" db="EMBL/GenBank/DDBJ databases">
        <authorList>
            <person name="Papic B."/>
        </authorList>
    </citation>
    <scope>NUCLEOTIDE SEQUENCE [LARGE SCALE GENOMIC DNA]</scope>
    <source>
        <strain evidence="2">L8b</strain>
    </source>
</reference>
<dbReference type="RefSeq" id="WP_120948629.1">
    <property type="nucleotide sequence ID" value="NZ_QXQP01000023.1"/>
</dbReference>
<dbReference type="Proteomes" id="UP000319322">
    <property type="component" value="Unassembled WGS sequence"/>
</dbReference>
<organism evidence="2 3">
    <name type="scientific">Helicobacter mehlei</name>
    <dbReference type="NCBI Taxonomy" id="2316080"/>
    <lineage>
        <taxon>Bacteria</taxon>
        <taxon>Pseudomonadati</taxon>
        <taxon>Campylobacterota</taxon>
        <taxon>Epsilonproteobacteria</taxon>
        <taxon>Campylobacterales</taxon>
        <taxon>Helicobacteraceae</taxon>
        <taxon>Helicobacter</taxon>
    </lineage>
</organism>
<reference evidence="2" key="1">
    <citation type="submission" date="2019-07" db="EMBL/GenBank/DDBJ databases">
        <title>Helicobacter labacensis sp. nov., Helicobacter mehlei sp. nov. and Helicobacter vulpis sp. nov., isolated from gastric mucosa of red fox (Vulpis vulpis).</title>
        <authorList>
            <person name="Kusar D."/>
            <person name="Gruntar I."/>
            <person name="Pate M."/>
            <person name="Zajc U."/>
            <person name="Ocepek M."/>
        </authorList>
    </citation>
    <scope>NUCLEOTIDE SEQUENCE [LARGE SCALE GENOMIC DNA]</scope>
    <source>
        <strain evidence="2">L8b</strain>
    </source>
</reference>
<dbReference type="GO" id="GO:0006450">
    <property type="term" value="P:regulation of translational fidelity"/>
    <property type="evidence" value="ECO:0007669"/>
    <property type="project" value="InterPro"/>
</dbReference>
<dbReference type="Gene3D" id="1.10.20.60">
    <property type="entry name" value="Glu-tRNAGln amidotransferase C subunit, N-terminal domain"/>
    <property type="match status" value="1"/>
</dbReference>
<comment type="similarity">
    <text evidence="1">Belongs to the GatC family.</text>
</comment>
<comment type="catalytic activity">
    <reaction evidence="1">
        <text>L-aspartyl-tRNA(Asn) + L-glutamine + ATP + H2O = L-asparaginyl-tRNA(Asn) + L-glutamate + ADP + phosphate + 2 H(+)</text>
        <dbReference type="Rhea" id="RHEA:14513"/>
        <dbReference type="Rhea" id="RHEA-COMP:9674"/>
        <dbReference type="Rhea" id="RHEA-COMP:9677"/>
        <dbReference type="ChEBI" id="CHEBI:15377"/>
        <dbReference type="ChEBI" id="CHEBI:15378"/>
        <dbReference type="ChEBI" id="CHEBI:29985"/>
        <dbReference type="ChEBI" id="CHEBI:30616"/>
        <dbReference type="ChEBI" id="CHEBI:43474"/>
        <dbReference type="ChEBI" id="CHEBI:58359"/>
        <dbReference type="ChEBI" id="CHEBI:78515"/>
        <dbReference type="ChEBI" id="CHEBI:78516"/>
        <dbReference type="ChEBI" id="CHEBI:456216"/>
    </reaction>
</comment>
<keyword evidence="3" id="KW-1185">Reference proteome</keyword>
<dbReference type="Pfam" id="PF02686">
    <property type="entry name" value="GatC"/>
    <property type="match status" value="1"/>
</dbReference>
<sequence length="93" mass="10466">MQIDDVLLDKLAQLSMLELPQDKQALKQNLEEVLGFMDNLSTLDLEGIKSLETESTPLREDVPFCDPSIPQSILKHAPKAQEGYFIVPKIIET</sequence>
<dbReference type="EMBL" id="VKGC01000022">
    <property type="protein sequence ID" value="TSA81116.1"/>
    <property type="molecule type" value="Genomic_DNA"/>
</dbReference>
<protein>
    <recommendedName>
        <fullName evidence="1">Aspartyl/glutamyl-tRNA(Asn/Gln) amidotransferase subunit C</fullName>
        <shortName evidence="1">Asp/Glu-ADT subunit C</shortName>
        <ecNumber evidence="1">6.3.5.-</ecNumber>
    </recommendedName>
</protein>
<name>A0A553ULM4_9HELI</name>
<accession>A0A553ULM4</accession>
<dbReference type="InterPro" id="IPR036113">
    <property type="entry name" value="Asp/Glu-ADT_sf_sub_c"/>
</dbReference>
<evidence type="ECO:0000313" key="3">
    <source>
        <dbReference type="Proteomes" id="UP000319322"/>
    </source>
</evidence>
<keyword evidence="1" id="KW-0436">Ligase</keyword>
<dbReference type="GO" id="GO:0050566">
    <property type="term" value="F:asparaginyl-tRNA synthase (glutamine-hydrolyzing) activity"/>
    <property type="evidence" value="ECO:0007669"/>
    <property type="project" value="RHEA"/>
</dbReference>
<evidence type="ECO:0000313" key="2">
    <source>
        <dbReference type="EMBL" id="TSA81116.1"/>
    </source>
</evidence>
<comment type="catalytic activity">
    <reaction evidence="1">
        <text>L-glutamyl-tRNA(Gln) + L-glutamine + ATP + H2O = L-glutaminyl-tRNA(Gln) + L-glutamate + ADP + phosphate + H(+)</text>
        <dbReference type="Rhea" id="RHEA:17521"/>
        <dbReference type="Rhea" id="RHEA-COMP:9681"/>
        <dbReference type="Rhea" id="RHEA-COMP:9684"/>
        <dbReference type="ChEBI" id="CHEBI:15377"/>
        <dbReference type="ChEBI" id="CHEBI:15378"/>
        <dbReference type="ChEBI" id="CHEBI:29985"/>
        <dbReference type="ChEBI" id="CHEBI:30616"/>
        <dbReference type="ChEBI" id="CHEBI:43474"/>
        <dbReference type="ChEBI" id="CHEBI:58359"/>
        <dbReference type="ChEBI" id="CHEBI:78520"/>
        <dbReference type="ChEBI" id="CHEBI:78521"/>
        <dbReference type="ChEBI" id="CHEBI:456216"/>
    </reaction>
</comment>
<proteinExistence type="inferred from homology"/>
<evidence type="ECO:0000256" key="1">
    <source>
        <dbReference type="HAMAP-Rule" id="MF_00122"/>
    </source>
</evidence>
<dbReference type="NCBIfam" id="TIGR00135">
    <property type="entry name" value="gatC"/>
    <property type="match status" value="1"/>
</dbReference>
<dbReference type="GO" id="GO:0050567">
    <property type="term" value="F:glutaminyl-tRNA synthase (glutamine-hydrolyzing) activity"/>
    <property type="evidence" value="ECO:0007669"/>
    <property type="project" value="UniProtKB-UniRule"/>
</dbReference>
<dbReference type="GO" id="GO:0006412">
    <property type="term" value="P:translation"/>
    <property type="evidence" value="ECO:0007669"/>
    <property type="project" value="UniProtKB-UniRule"/>
</dbReference>